<protein>
    <submittedName>
        <fullName evidence="1">Uncharacterized protein</fullName>
    </submittedName>
</protein>
<evidence type="ECO:0000313" key="1">
    <source>
        <dbReference type="EMBL" id="OOE10465.1"/>
    </source>
</evidence>
<accession>A0A1V3G4V0</accession>
<reference evidence="1 2" key="1">
    <citation type="submission" date="2016-11" db="EMBL/GenBank/DDBJ databases">
        <authorList>
            <person name="Jaros S."/>
            <person name="Januszkiewicz K."/>
            <person name="Wedrychowicz H."/>
        </authorList>
    </citation>
    <scope>NUCLEOTIDE SEQUENCE [LARGE SCALE GENOMIC DNA]</scope>
    <source>
        <strain evidence="1 2">Con a/3</strain>
    </source>
</reference>
<gene>
    <name evidence="1" type="ORF">UN64_13965</name>
</gene>
<dbReference type="EMBL" id="MQMF01000003">
    <property type="protein sequence ID" value="OOE10465.1"/>
    <property type="molecule type" value="Genomic_DNA"/>
</dbReference>
<evidence type="ECO:0000313" key="2">
    <source>
        <dbReference type="Proteomes" id="UP000188597"/>
    </source>
</evidence>
<name>A0A1V3G4V0_9BACL</name>
<dbReference type="AlphaFoldDB" id="A0A1V3G4V0"/>
<sequence length="63" mass="6991">MEVFLLLRLQVNAADVSFLVACQARSFSGCRHAPCAPINLQMMKIEKAKSNNPLEKSVLNETN</sequence>
<proteinExistence type="predicted"/>
<comment type="caution">
    <text evidence="1">The sequence shown here is derived from an EMBL/GenBank/DDBJ whole genome shotgun (WGS) entry which is preliminary data.</text>
</comment>
<organism evidence="1 2">
    <name type="scientific">Fictibacillus arsenicus</name>
    <dbReference type="NCBI Taxonomy" id="255247"/>
    <lineage>
        <taxon>Bacteria</taxon>
        <taxon>Bacillati</taxon>
        <taxon>Bacillota</taxon>
        <taxon>Bacilli</taxon>
        <taxon>Bacillales</taxon>
        <taxon>Fictibacillaceae</taxon>
        <taxon>Fictibacillus</taxon>
    </lineage>
</organism>
<dbReference type="Proteomes" id="UP000188597">
    <property type="component" value="Unassembled WGS sequence"/>
</dbReference>